<reference evidence="1 2" key="1">
    <citation type="submission" date="2016-01" db="EMBL/GenBank/DDBJ databases">
        <title>Draft Genome Sequences of Seven Thermophilic Sporeformers Isolated from Foods.</title>
        <authorList>
            <person name="Berendsen E.M."/>
            <person name="Wells-Bennik M.H."/>
            <person name="Krawcyk A.O."/>
            <person name="De Jong A."/>
            <person name="Holsappel S."/>
            <person name="Eijlander R.T."/>
            <person name="Kuipers O.P."/>
        </authorList>
    </citation>
    <scope>NUCLEOTIDE SEQUENCE [LARGE SCALE GENOMIC DNA]</scope>
    <source>
        <strain evidence="1 2">B4135</strain>
    </source>
</reference>
<sequence>MQPCAQTATVRIIFNAASIVNHRPRFAHAFRRIIFNAASLGSSAVEGFPPAFQVIFNTASFGSGTAEKIPADQTLSVVRLSDFRPISSGGDTSGYLHKEIRAVPIVYAVPVH</sequence>
<dbReference type="AlphaFoldDB" id="A0A150MCZ0"/>
<proteinExistence type="predicted"/>
<evidence type="ECO:0000313" key="2">
    <source>
        <dbReference type="Proteomes" id="UP000075683"/>
    </source>
</evidence>
<dbReference type="Proteomes" id="UP000075683">
    <property type="component" value="Unassembled WGS sequence"/>
</dbReference>
<comment type="caution">
    <text evidence="1">The sequence shown here is derived from an EMBL/GenBank/DDBJ whole genome shotgun (WGS) entry which is preliminary data.</text>
</comment>
<evidence type="ECO:0000313" key="1">
    <source>
        <dbReference type="EMBL" id="KYD22132.1"/>
    </source>
</evidence>
<dbReference type="EMBL" id="LQYT01000013">
    <property type="protein sequence ID" value="KYD22132.1"/>
    <property type="molecule type" value="Genomic_DNA"/>
</dbReference>
<gene>
    <name evidence="1" type="ORF">B4135_1477</name>
</gene>
<protein>
    <submittedName>
        <fullName evidence="1">Uncharacterized protein</fullName>
    </submittedName>
</protein>
<name>A0A150MCZ0_9BACI</name>
<organism evidence="1 2">
    <name type="scientific">Caldibacillus debilis</name>
    <dbReference type="NCBI Taxonomy" id="301148"/>
    <lineage>
        <taxon>Bacteria</taxon>
        <taxon>Bacillati</taxon>
        <taxon>Bacillota</taxon>
        <taxon>Bacilli</taxon>
        <taxon>Bacillales</taxon>
        <taxon>Bacillaceae</taxon>
        <taxon>Caldibacillus</taxon>
    </lineage>
</organism>
<accession>A0A150MCZ0</accession>